<sequence length="222" mass="23135">MTDKGHLRRGNLGASICSNTSSSCVDCAPDRSASIVFTGPPITPKSSAFGSASAPTSKAASVRRGPIVGGVVGGLLVLGTVIALCVVYRRRQRRLLNIEDGITPRAFTNGVSAPGPDDASKSTQNQGVDTRENPAPQPLSAVPLRGKGTLPMHANVPSSAATHRPRLRHELISALAAGENRPAEGISGLAIPELARMLYERVRGHNDQVHESPPPSYLSAIG</sequence>
<evidence type="ECO:0008006" key="5">
    <source>
        <dbReference type="Google" id="ProtNLM"/>
    </source>
</evidence>
<dbReference type="EMBL" id="JARJCW010000012">
    <property type="protein sequence ID" value="KAJ7218504.1"/>
    <property type="molecule type" value="Genomic_DNA"/>
</dbReference>
<reference evidence="3" key="1">
    <citation type="submission" date="2023-03" db="EMBL/GenBank/DDBJ databases">
        <title>Massive genome expansion in bonnet fungi (Mycena s.s.) driven by repeated elements and novel gene families across ecological guilds.</title>
        <authorList>
            <consortium name="Lawrence Berkeley National Laboratory"/>
            <person name="Harder C.B."/>
            <person name="Miyauchi S."/>
            <person name="Viragh M."/>
            <person name="Kuo A."/>
            <person name="Thoen E."/>
            <person name="Andreopoulos B."/>
            <person name="Lu D."/>
            <person name="Skrede I."/>
            <person name="Drula E."/>
            <person name="Henrissat B."/>
            <person name="Morin E."/>
            <person name="Kohler A."/>
            <person name="Barry K."/>
            <person name="LaButti K."/>
            <person name="Morin E."/>
            <person name="Salamov A."/>
            <person name="Lipzen A."/>
            <person name="Mereny Z."/>
            <person name="Hegedus B."/>
            <person name="Baldrian P."/>
            <person name="Stursova M."/>
            <person name="Weitz H."/>
            <person name="Taylor A."/>
            <person name="Grigoriev I.V."/>
            <person name="Nagy L.G."/>
            <person name="Martin F."/>
            <person name="Kauserud H."/>
        </authorList>
    </citation>
    <scope>NUCLEOTIDE SEQUENCE</scope>
    <source>
        <strain evidence="3">9144</strain>
    </source>
</reference>
<dbReference type="AlphaFoldDB" id="A0AAD6VSC6"/>
<dbReference type="Proteomes" id="UP001219525">
    <property type="component" value="Unassembled WGS sequence"/>
</dbReference>
<accession>A0AAD6VSC6</accession>
<dbReference type="PROSITE" id="PS51257">
    <property type="entry name" value="PROKAR_LIPOPROTEIN"/>
    <property type="match status" value="1"/>
</dbReference>
<organism evidence="3 4">
    <name type="scientific">Mycena pura</name>
    <dbReference type="NCBI Taxonomy" id="153505"/>
    <lineage>
        <taxon>Eukaryota</taxon>
        <taxon>Fungi</taxon>
        <taxon>Dikarya</taxon>
        <taxon>Basidiomycota</taxon>
        <taxon>Agaricomycotina</taxon>
        <taxon>Agaricomycetes</taxon>
        <taxon>Agaricomycetidae</taxon>
        <taxon>Agaricales</taxon>
        <taxon>Marasmiineae</taxon>
        <taxon>Mycenaceae</taxon>
        <taxon>Mycena</taxon>
    </lineage>
</organism>
<evidence type="ECO:0000313" key="3">
    <source>
        <dbReference type="EMBL" id="KAJ7218504.1"/>
    </source>
</evidence>
<gene>
    <name evidence="3" type="ORF">GGX14DRAFT_595103</name>
</gene>
<feature type="region of interest" description="Disordered" evidence="1">
    <location>
        <begin position="106"/>
        <end position="165"/>
    </location>
</feature>
<comment type="caution">
    <text evidence="3">The sequence shown here is derived from an EMBL/GenBank/DDBJ whole genome shotgun (WGS) entry which is preliminary data.</text>
</comment>
<proteinExistence type="predicted"/>
<keyword evidence="2" id="KW-0472">Membrane</keyword>
<feature type="transmembrane region" description="Helical" evidence="2">
    <location>
        <begin position="67"/>
        <end position="88"/>
    </location>
</feature>
<protein>
    <recommendedName>
        <fullName evidence="5">Transmembrane protein</fullName>
    </recommendedName>
</protein>
<keyword evidence="2" id="KW-0812">Transmembrane</keyword>
<keyword evidence="4" id="KW-1185">Reference proteome</keyword>
<keyword evidence="2" id="KW-1133">Transmembrane helix</keyword>
<evidence type="ECO:0000256" key="2">
    <source>
        <dbReference type="SAM" id="Phobius"/>
    </source>
</evidence>
<evidence type="ECO:0000256" key="1">
    <source>
        <dbReference type="SAM" id="MobiDB-lite"/>
    </source>
</evidence>
<evidence type="ECO:0000313" key="4">
    <source>
        <dbReference type="Proteomes" id="UP001219525"/>
    </source>
</evidence>
<name>A0AAD6VSC6_9AGAR</name>